<keyword evidence="1" id="KW-0812">Transmembrane</keyword>
<proteinExistence type="predicted"/>
<comment type="caution">
    <text evidence="2">The sequence shown here is derived from an EMBL/GenBank/DDBJ whole genome shotgun (WGS) entry which is preliminary data.</text>
</comment>
<dbReference type="Proteomes" id="UP000029391">
    <property type="component" value="Unassembled WGS sequence"/>
</dbReference>
<dbReference type="STRING" id="1121013.GCA_000426365_00851"/>
<name>A0A091C1H2_9GAMM</name>
<keyword evidence="1" id="KW-1133">Transmembrane helix</keyword>
<keyword evidence="3" id="KW-1185">Reference proteome</keyword>
<dbReference type="AlphaFoldDB" id="A0A091C1H2"/>
<sequence>MRELHWFEFALFMHVAFAAVAIWTALRVPGYTREQRRAQILLALGLPALGAVLVYVMARDEIAPPPPGRLRGGSDGEG</sequence>
<protein>
    <submittedName>
        <fullName evidence="2">Uncharacterized protein</fullName>
    </submittedName>
</protein>
<dbReference type="EMBL" id="AWXU01000020">
    <property type="protein sequence ID" value="KFN50450.1"/>
    <property type="molecule type" value="Genomic_DNA"/>
</dbReference>
<gene>
    <name evidence="2" type="ORF">P873_07240</name>
</gene>
<dbReference type="RefSeq" id="WP_026816293.1">
    <property type="nucleotide sequence ID" value="NZ_AUFF01000001.1"/>
</dbReference>
<accession>A0A091C1H2</accession>
<evidence type="ECO:0000313" key="3">
    <source>
        <dbReference type="Proteomes" id="UP000029391"/>
    </source>
</evidence>
<reference evidence="2 3" key="1">
    <citation type="submission" date="2013-09" db="EMBL/GenBank/DDBJ databases">
        <title>Genome sequencing of Arenimonas composti.</title>
        <authorList>
            <person name="Chen F."/>
            <person name="Wang G."/>
        </authorList>
    </citation>
    <scope>NUCLEOTIDE SEQUENCE [LARGE SCALE GENOMIC DNA]</scope>
    <source>
        <strain evidence="2 3">TR7-09</strain>
    </source>
</reference>
<feature type="transmembrane region" description="Helical" evidence="1">
    <location>
        <begin position="38"/>
        <end position="58"/>
    </location>
</feature>
<evidence type="ECO:0000313" key="2">
    <source>
        <dbReference type="EMBL" id="KFN50450.1"/>
    </source>
</evidence>
<evidence type="ECO:0000256" key="1">
    <source>
        <dbReference type="SAM" id="Phobius"/>
    </source>
</evidence>
<feature type="transmembrane region" description="Helical" evidence="1">
    <location>
        <begin position="6"/>
        <end position="26"/>
    </location>
</feature>
<keyword evidence="1" id="KW-0472">Membrane</keyword>
<organism evidence="2 3">
    <name type="scientific">Arenimonas composti TR7-09 = DSM 18010</name>
    <dbReference type="NCBI Taxonomy" id="1121013"/>
    <lineage>
        <taxon>Bacteria</taxon>
        <taxon>Pseudomonadati</taxon>
        <taxon>Pseudomonadota</taxon>
        <taxon>Gammaproteobacteria</taxon>
        <taxon>Lysobacterales</taxon>
        <taxon>Lysobacteraceae</taxon>
        <taxon>Arenimonas</taxon>
    </lineage>
</organism>